<accession>A0A6M1SIU7</accession>
<dbReference type="RefSeq" id="WP_163903437.1">
    <property type="nucleotide sequence ID" value="NZ_CP048427.1"/>
</dbReference>
<evidence type="ECO:0000313" key="2">
    <source>
        <dbReference type="EMBL" id="NGO66736.1"/>
    </source>
</evidence>
<keyword evidence="3" id="KW-1185">Reference proteome</keyword>
<evidence type="ECO:0000259" key="1">
    <source>
        <dbReference type="Pfam" id="PF05050"/>
    </source>
</evidence>
<keyword evidence="2" id="KW-0489">Methyltransferase</keyword>
<evidence type="ECO:0000313" key="3">
    <source>
        <dbReference type="Proteomes" id="UP000477849"/>
    </source>
</evidence>
<dbReference type="AlphaFoldDB" id="A0A6M1SIU7"/>
<dbReference type="PANTHER" id="PTHR34203">
    <property type="entry name" value="METHYLTRANSFERASE, FKBM FAMILY PROTEIN"/>
    <property type="match status" value="1"/>
</dbReference>
<dbReference type="GO" id="GO:0032259">
    <property type="term" value="P:methylation"/>
    <property type="evidence" value="ECO:0007669"/>
    <property type="project" value="UniProtKB-KW"/>
</dbReference>
<dbReference type="NCBIfam" id="TIGR01444">
    <property type="entry name" value="fkbM_fam"/>
    <property type="match status" value="1"/>
</dbReference>
<feature type="domain" description="Methyltransferase FkbM" evidence="1">
    <location>
        <begin position="198"/>
        <end position="350"/>
    </location>
</feature>
<proteinExistence type="predicted"/>
<dbReference type="InterPro" id="IPR052514">
    <property type="entry name" value="SAM-dependent_MTase"/>
</dbReference>
<reference evidence="2 3" key="1">
    <citation type="submission" date="2020-02" db="EMBL/GenBank/DDBJ databases">
        <title>Genome sequence of the type strain CCBAU10050 of Rhizobium daejeonense.</title>
        <authorList>
            <person name="Gao J."/>
            <person name="Sun J."/>
        </authorList>
    </citation>
    <scope>NUCLEOTIDE SEQUENCE [LARGE SCALE GENOMIC DNA]</scope>
    <source>
        <strain evidence="2 3">CCBAU10050</strain>
    </source>
</reference>
<dbReference type="SUPFAM" id="SSF53335">
    <property type="entry name" value="S-adenosyl-L-methionine-dependent methyltransferases"/>
    <property type="match status" value="1"/>
</dbReference>
<keyword evidence="2" id="KW-0808">Transferase</keyword>
<dbReference type="PANTHER" id="PTHR34203:SF15">
    <property type="entry name" value="SLL1173 PROTEIN"/>
    <property type="match status" value="1"/>
</dbReference>
<comment type="caution">
    <text evidence="2">The sequence shown here is derived from an EMBL/GenBank/DDBJ whole genome shotgun (WGS) entry which is preliminary data.</text>
</comment>
<dbReference type="Gene3D" id="3.40.50.150">
    <property type="entry name" value="Vaccinia Virus protein VP39"/>
    <property type="match status" value="1"/>
</dbReference>
<name>A0A6M1SIU7_9HYPH</name>
<dbReference type="EMBL" id="JAAKZH010000016">
    <property type="protein sequence ID" value="NGO66736.1"/>
    <property type="molecule type" value="Genomic_DNA"/>
</dbReference>
<dbReference type="InterPro" id="IPR029063">
    <property type="entry name" value="SAM-dependent_MTases_sf"/>
</dbReference>
<gene>
    <name evidence="2" type="ORF">G6N76_24035</name>
</gene>
<dbReference type="InterPro" id="IPR006342">
    <property type="entry name" value="FkbM_mtfrase"/>
</dbReference>
<dbReference type="Pfam" id="PF05050">
    <property type="entry name" value="Methyltransf_21"/>
    <property type="match status" value="1"/>
</dbReference>
<organism evidence="2 3">
    <name type="scientific">Rhizobium daejeonense</name>
    <dbReference type="NCBI Taxonomy" id="240521"/>
    <lineage>
        <taxon>Bacteria</taxon>
        <taxon>Pseudomonadati</taxon>
        <taxon>Pseudomonadota</taxon>
        <taxon>Alphaproteobacteria</taxon>
        <taxon>Hyphomicrobiales</taxon>
        <taxon>Rhizobiaceae</taxon>
        <taxon>Rhizobium/Agrobacterium group</taxon>
        <taxon>Rhizobium</taxon>
    </lineage>
</organism>
<dbReference type="GO" id="GO:0008168">
    <property type="term" value="F:methyltransferase activity"/>
    <property type="evidence" value="ECO:0007669"/>
    <property type="project" value="UniProtKB-KW"/>
</dbReference>
<sequence length="367" mass="40663">MLPDSFKAEILGADEASGNIDLGRPVWVYGTGGFGTAVARALQAKGATVSGFVETRPAKESWLSLPVRAAGEVKFGPDDQLVVGIFNREAPYLDIAGVLRETGIGSVHWPVDYYGQLADLLGSRYWLSSASVFRDDIESIGAAYALLDDETSRETFQRIIRFRMGQDLDYSQVRHEEEQYFSHLTLPYLPKESLRYVDGGAYDGDSFRALCSHIEPTEAYLFEPDPDNYARLVTKVAGGSANVRCLPLALSDGYRILSWSDDGEGSAISENGTNRVATAKLDDLFTNTTIDLLKLDIEGGEIDALKGAERIIREGRPVICLSLYHKPDDLWRIPLLLASMVDDYAFHIRQHMFNSFDSVLYAVPKSR</sequence>
<protein>
    <submittedName>
        <fullName evidence="2">FkbM family methyltransferase</fullName>
    </submittedName>
</protein>
<dbReference type="Proteomes" id="UP000477849">
    <property type="component" value="Unassembled WGS sequence"/>
</dbReference>